<feature type="domain" description="Nudix hydrolase" evidence="7">
    <location>
        <begin position="15"/>
        <end position="166"/>
    </location>
</feature>
<dbReference type="Gene3D" id="3.90.79.10">
    <property type="entry name" value="Nucleoside Triphosphate Pyrophosphohydrolase"/>
    <property type="match status" value="2"/>
</dbReference>
<keyword evidence="5" id="KW-0460">Magnesium</keyword>
<comment type="cofactor">
    <cofactor evidence="1">
        <name>Mn(2+)</name>
        <dbReference type="ChEBI" id="CHEBI:29035"/>
    </cofactor>
</comment>
<sequence>MGAETDLSALTDATTHGFAATVVLLRDGAHGLEVLLIERPRDRGSFAGAWVFPGGLVEASDADSVAEAGGDLASEAASRRAAARETEEEVGLVVDEASLVPFSKWTPPAGSPKHLVTTFFAARAPEGRTKPSPDEVMALEWLTPQDALDRHAAGSMTLWPPTWVTLAGLRPAKTVDDALAEFAVGDVQPYVSRFNDDRTTIFWKEDEAYDDPHHDDHPAVPDDAPDAVGNRHRLMMDRLPWIYLNDF</sequence>
<dbReference type="InterPro" id="IPR000086">
    <property type="entry name" value="NUDIX_hydrolase_dom"/>
</dbReference>
<dbReference type="InterPro" id="IPR039121">
    <property type="entry name" value="NUDT19"/>
</dbReference>
<dbReference type="InterPro" id="IPR015797">
    <property type="entry name" value="NUDIX_hydrolase-like_dom_sf"/>
</dbReference>
<evidence type="ECO:0000256" key="3">
    <source>
        <dbReference type="ARBA" id="ARBA00022723"/>
    </source>
</evidence>
<evidence type="ECO:0000256" key="6">
    <source>
        <dbReference type="ARBA" id="ARBA00023211"/>
    </source>
</evidence>
<keyword evidence="4" id="KW-0378">Hydrolase</keyword>
<dbReference type="Proteomes" id="UP000291259">
    <property type="component" value="Chromosome"/>
</dbReference>
<dbReference type="GO" id="GO:0046872">
    <property type="term" value="F:metal ion binding"/>
    <property type="evidence" value="ECO:0007669"/>
    <property type="project" value="UniProtKB-KW"/>
</dbReference>
<evidence type="ECO:0000256" key="5">
    <source>
        <dbReference type="ARBA" id="ARBA00022842"/>
    </source>
</evidence>
<reference evidence="8 9" key="1">
    <citation type="submission" date="2019-01" db="EMBL/GenBank/DDBJ databases">
        <title>Genome sequencing of strain FW100M-8.</title>
        <authorList>
            <person name="Heo J."/>
            <person name="Kim S.-J."/>
            <person name="Kim J.-S."/>
            <person name="Hong S.-B."/>
            <person name="Kwon S.-W."/>
        </authorList>
    </citation>
    <scope>NUCLEOTIDE SEQUENCE [LARGE SCALE GENOMIC DNA]</scope>
    <source>
        <strain evidence="8 9">FW100M-8</strain>
    </source>
</reference>
<dbReference type="EMBL" id="CP035491">
    <property type="protein sequence ID" value="QAY71959.1"/>
    <property type="molecule type" value="Genomic_DNA"/>
</dbReference>
<evidence type="ECO:0000313" key="8">
    <source>
        <dbReference type="EMBL" id="QAY71959.1"/>
    </source>
</evidence>
<comment type="cofactor">
    <cofactor evidence="2">
        <name>Mg(2+)</name>
        <dbReference type="ChEBI" id="CHEBI:18420"/>
    </cofactor>
</comment>
<dbReference type="KEGG" id="agf:ET445_00050"/>
<dbReference type="GO" id="GO:0016818">
    <property type="term" value="F:hydrolase activity, acting on acid anhydrides, in phosphorus-containing anhydrides"/>
    <property type="evidence" value="ECO:0007669"/>
    <property type="project" value="InterPro"/>
</dbReference>
<dbReference type="AlphaFoldDB" id="A0A4P6FC99"/>
<dbReference type="CDD" id="cd18870">
    <property type="entry name" value="NUDIX_AcylCoAdiphos_Nudt19"/>
    <property type="match status" value="1"/>
</dbReference>
<dbReference type="RefSeq" id="WP_129187718.1">
    <property type="nucleotide sequence ID" value="NZ_CP035491.1"/>
</dbReference>
<protein>
    <submittedName>
        <fullName evidence="8">NUDIX domain-containing protein</fullName>
    </submittedName>
</protein>
<accession>A0A4P6FC99</accession>
<dbReference type="OrthoDB" id="7183442at2"/>
<evidence type="ECO:0000256" key="4">
    <source>
        <dbReference type="ARBA" id="ARBA00022801"/>
    </source>
</evidence>
<organism evidence="8 9">
    <name type="scientific">Agromyces protaetiae</name>
    <dbReference type="NCBI Taxonomy" id="2509455"/>
    <lineage>
        <taxon>Bacteria</taxon>
        <taxon>Bacillati</taxon>
        <taxon>Actinomycetota</taxon>
        <taxon>Actinomycetes</taxon>
        <taxon>Micrococcales</taxon>
        <taxon>Microbacteriaceae</taxon>
        <taxon>Agromyces</taxon>
    </lineage>
</organism>
<evidence type="ECO:0000259" key="7">
    <source>
        <dbReference type="PROSITE" id="PS51462"/>
    </source>
</evidence>
<keyword evidence="6" id="KW-0464">Manganese</keyword>
<name>A0A4P6FC99_9MICO</name>
<proteinExistence type="predicted"/>
<dbReference type="PANTHER" id="PTHR12318:SF0">
    <property type="entry name" value="ACYL-COENZYME A DIPHOSPHATASE NUDT19"/>
    <property type="match status" value="1"/>
</dbReference>
<dbReference type="PROSITE" id="PS51462">
    <property type="entry name" value="NUDIX"/>
    <property type="match status" value="1"/>
</dbReference>
<evidence type="ECO:0000313" key="9">
    <source>
        <dbReference type="Proteomes" id="UP000291259"/>
    </source>
</evidence>
<dbReference type="Pfam" id="PF00293">
    <property type="entry name" value="NUDIX"/>
    <property type="match status" value="1"/>
</dbReference>
<dbReference type="SUPFAM" id="SSF55811">
    <property type="entry name" value="Nudix"/>
    <property type="match status" value="1"/>
</dbReference>
<gene>
    <name evidence="8" type="ORF">ET445_00050</name>
</gene>
<keyword evidence="9" id="KW-1185">Reference proteome</keyword>
<keyword evidence="3" id="KW-0479">Metal-binding</keyword>
<evidence type="ECO:0000256" key="1">
    <source>
        <dbReference type="ARBA" id="ARBA00001936"/>
    </source>
</evidence>
<dbReference type="PANTHER" id="PTHR12318">
    <property type="entry name" value="TESTOSTERONE-REGULATED PROTEIN RP2"/>
    <property type="match status" value="1"/>
</dbReference>
<evidence type="ECO:0000256" key="2">
    <source>
        <dbReference type="ARBA" id="ARBA00001946"/>
    </source>
</evidence>